<keyword evidence="1" id="KW-0614">Plasmid</keyword>
<proteinExistence type="predicted"/>
<evidence type="ECO:0000313" key="1">
    <source>
        <dbReference type="EMBL" id="AVR61938.1"/>
    </source>
</evidence>
<sequence length="137" mass="14510">MVSPRLIASPRIADSSNVLSLASAPSFKWVKWRLKPVQSSTSISSSVILMRGSNWLVWSISACARSGTAASSGVIFSPDSVRMASGSSLSLARRVTVANCSSSSCKRSSRYWSLFGLIARGRACSRLSAANFSAGSR</sequence>
<protein>
    <submittedName>
        <fullName evidence="1">Uncharacterized protein</fullName>
    </submittedName>
</protein>
<geneLocation type="plasmid" evidence="1">
    <name>p634-1</name>
</geneLocation>
<name>A0A2R4ABC0_ECOLX</name>
<organism evidence="1">
    <name type="scientific">Escherichia coli</name>
    <dbReference type="NCBI Taxonomy" id="562"/>
    <lineage>
        <taxon>Bacteria</taxon>
        <taxon>Pseudomonadati</taxon>
        <taxon>Pseudomonadota</taxon>
        <taxon>Gammaproteobacteria</taxon>
        <taxon>Enterobacterales</taxon>
        <taxon>Enterobacteriaceae</taxon>
        <taxon>Escherichia</taxon>
    </lineage>
</organism>
<reference evidence="1" key="1">
    <citation type="journal article" date="2018" name="Vet. Microbiol.">
        <title>Longitudinal study of Escherichia coli plasmid resistance to extended-spectrum cephalosporins in free-range broilers.</title>
        <authorList>
            <person name="Baron S."/>
            <person name="Le Devendec L."/>
            <person name="Touzain F."/>
            <person name="Jouy E."/>
            <person name="Lucas P."/>
            <person name="de Boisseson C."/>
            <person name="Larvor E."/>
            <person name="Kempf I."/>
        </authorList>
    </citation>
    <scope>NUCLEOTIDE SEQUENCE</scope>
    <source>
        <strain evidence="1">634-1</strain>
        <plasmid evidence="1">p634-1</plasmid>
    </source>
</reference>
<dbReference type="AlphaFoldDB" id="A0A2R4ABC0"/>
<dbReference type="EMBL" id="MG692630">
    <property type="protein sequence ID" value="AVR61938.1"/>
    <property type="molecule type" value="Genomic_DNA"/>
</dbReference>
<accession>A0A2R4ABC0</accession>
<gene>
    <name evidence="1" type="ORF">p634-1_00315</name>
</gene>